<reference evidence="1" key="3">
    <citation type="submission" date="2015-04" db="UniProtKB">
        <authorList>
            <consortium name="EnsemblPlants"/>
        </authorList>
    </citation>
    <scope>IDENTIFICATION</scope>
</reference>
<proteinExistence type="predicted"/>
<dbReference type="Gramene" id="LPERR03G28390.1">
    <property type="protein sequence ID" value="LPERR03G28390.1"/>
    <property type="gene ID" value="LPERR03G28390"/>
</dbReference>
<name>A0A0D9VYW5_9ORYZ</name>
<keyword evidence="2" id="KW-1185">Reference proteome</keyword>
<dbReference type="EnsemblPlants" id="LPERR03G28390.1">
    <property type="protein sequence ID" value="LPERR03G28390.1"/>
    <property type="gene ID" value="LPERR03G28390"/>
</dbReference>
<organism evidence="1 2">
    <name type="scientific">Leersia perrieri</name>
    <dbReference type="NCBI Taxonomy" id="77586"/>
    <lineage>
        <taxon>Eukaryota</taxon>
        <taxon>Viridiplantae</taxon>
        <taxon>Streptophyta</taxon>
        <taxon>Embryophyta</taxon>
        <taxon>Tracheophyta</taxon>
        <taxon>Spermatophyta</taxon>
        <taxon>Magnoliopsida</taxon>
        <taxon>Liliopsida</taxon>
        <taxon>Poales</taxon>
        <taxon>Poaceae</taxon>
        <taxon>BOP clade</taxon>
        <taxon>Oryzoideae</taxon>
        <taxon>Oryzeae</taxon>
        <taxon>Oryzinae</taxon>
        <taxon>Leersia</taxon>
    </lineage>
</organism>
<evidence type="ECO:0000313" key="1">
    <source>
        <dbReference type="EnsemblPlants" id="LPERR03G28390.1"/>
    </source>
</evidence>
<sequence>MPAAVAGGMATGSGSRVTRYAKSTAASVTPVRPGKTHALSALDAAMERYAVHLVLYYPAAPGLDRDLLKELMGPDPYIWFPFYVQSFGLVGLRYIFFQPVFRKSYPLHFAEPKRITLSQYLTDLQDQQKMFEMVHIPPGLRFQGIPHWIVLWAIDARVIFKKLFASTFKTEDNQRQFNIDSVFYRPDLGTVEICAEH</sequence>
<accession>A0A0D9VYW5</accession>
<reference evidence="2" key="2">
    <citation type="submission" date="2013-12" db="EMBL/GenBank/DDBJ databases">
        <authorList>
            <person name="Yu Y."/>
            <person name="Lee S."/>
            <person name="de Baynast K."/>
            <person name="Wissotski M."/>
            <person name="Liu L."/>
            <person name="Talag J."/>
            <person name="Goicoechea J."/>
            <person name="Angelova A."/>
            <person name="Jetty R."/>
            <person name="Kudrna D."/>
            <person name="Golser W."/>
            <person name="Rivera L."/>
            <person name="Zhang J."/>
            <person name="Wing R."/>
        </authorList>
    </citation>
    <scope>NUCLEOTIDE SEQUENCE</scope>
</reference>
<dbReference type="Proteomes" id="UP000032180">
    <property type="component" value="Chromosome 3"/>
</dbReference>
<dbReference type="STRING" id="77586.A0A0D9VYW5"/>
<evidence type="ECO:0000313" key="2">
    <source>
        <dbReference type="Proteomes" id="UP000032180"/>
    </source>
</evidence>
<reference evidence="1 2" key="1">
    <citation type="submission" date="2012-08" db="EMBL/GenBank/DDBJ databases">
        <title>Oryza genome evolution.</title>
        <authorList>
            <person name="Wing R.A."/>
        </authorList>
    </citation>
    <scope>NUCLEOTIDE SEQUENCE</scope>
</reference>
<dbReference type="HOGENOM" id="CLU_1385982_0_0_1"/>
<protein>
    <submittedName>
        <fullName evidence="1">Uncharacterized protein</fullName>
    </submittedName>
</protein>
<dbReference type="AlphaFoldDB" id="A0A0D9VYW5"/>